<dbReference type="Pfam" id="PF04074">
    <property type="entry name" value="DUF386"/>
    <property type="match status" value="1"/>
</dbReference>
<evidence type="ECO:0000256" key="1">
    <source>
        <dbReference type="SAM" id="SignalP"/>
    </source>
</evidence>
<dbReference type="RefSeq" id="WP_321565997.1">
    <property type="nucleotide sequence ID" value="NZ_CP139558.1"/>
</dbReference>
<dbReference type="PANTHER" id="PTHR34986:SF1">
    <property type="entry name" value="PROTEIN YIAL"/>
    <property type="match status" value="1"/>
</dbReference>
<dbReference type="InterPro" id="IPR004375">
    <property type="entry name" value="NanQ/TabA/YiaL"/>
</dbReference>
<name>A0ABZ0TUY5_9SPHI</name>
<dbReference type="Gene3D" id="2.60.120.370">
    <property type="entry name" value="YhcH/YjgK/YiaL"/>
    <property type="match status" value="1"/>
</dbReference>
<feature type="chain" id="PRO_5047038765" evidence="1">
    <location>
        <begin position="23"/>
        <end position="204"/>
    </location>
</feature>
<dbReference type="PANTHER" id="PTHR34986">
    <property type="entry name" value="EVOLVED BETA-GALACTOSIDASE SUBUNIT BETA"/>
    <property type="match status" value="1"/>
</dbReference>
<dbReference type="InterPro" id="IPR037012">
    <property type="entry name" value="NanQ/TabA/YiaL_sf"/>
</dbReference>
<dbReference type="SUPFAM" id="SSF51197">
    <property type="entry name" value="Clavaminate synthase-like"/>
    <property type="match status" value="1"/>
</dbReference>
<gene>
    <name evidence="2" type="ORF">SNE25_15425</name>
</gene>
<evidence type="ECO:0000313" key="3">
    <source>
        <dbReference type="Proteomes" id="UP001324380"/>
    </source>
</evidence>
<dbReference type="NCBIfam" id="TIGR00022">
    <property type="entry name" value="YhcH/YjgK/YiaL family protein"/>
    <property type="match status" value="1"/>
</dbReference>
<dbReference type="EMBL" id="CP139558">
    <property type="protein sequence ID" value="WPU96911.1"/>
    <property type="molecule type" value="Genomic_DNA"/>
</dbReference>
<evidence type="ECO:0000313" key="2">
    <source>
        <dbReference type="EMBL" id="WPU96911.1"/>
    </source>
</evidence>
<reference evidence="2 3" key="1">
    <citation type="submission" date="2023-11" db="EMBL/GenBank/DDBJ databases">
        <title>Analysis of the Genomes of Mucilaginibacter gossypii cycad 4 and M. sabulilitoris SNA2: microbes with the potential for plant growth promotion.</title>
        <authorList>
            <person name="Hirsch A.M."/>
            <person name="Humm E."/>
            <person name="Rubbi M."/>
            <person name="Del Vecchio G."/>
            <person name="Ha S.M."/>
            <person name="Pellegrini M."/>
            <person name="Gunsalus R.P."/>
        </authorList>
    </citation>
    <scope>NUCLEOTIDE SEQUENCE [LARGE SCALE GENOMIC DNA]</scope>
    <source>
        <strain evidence="2 3">SNA2</strain>
    </source>
</reference>
<dbReference type="Proteomes" id="UP001324380">
    <property type="component" value="Chromosome"/>
</dbReference>
<keyword evidence="3" id="KW-1185">Reference proteome</keyword>
<sequence length="204" mass="23413">MKQKIKLLVAVLFLLFAAPVFARQQPDPAKWSDKQVAVWFAKSNWYKQTGLKPDISINKREFAIRYYKNKSLWDKAFAFLLDADLTALKPGVYELQGKDLFVKVTDYQTKSAESIPFESHSKYSDIHTVVSGMEYIGESVPSVATIKTPYNEEKDIAYYTVRKSRNLLGVPGKFFLLFPDNLHRQGVQVNKSENLKKIVIKVKN</sequence>
<feature type="signal peptide" evidence="1">
    <location>
        <begin position="1"/>
        <end position="22"/>
    </location>
</feature>
<keyword evidence="1" id="KW-0732">Signal</keyword>
<proteinExistence type="predicted"/>
<organism evidence="2 3">
    <name type="scientific">Mucilaginibacter sabulilitoris</name>
    <dbReference type="NCBI Taxonomy" id="1173583"/>
    <lineage>
        <taxon>Bacteria</taxon>
        <taxon>Pseudomonadati</taxon>
        <taxon>Bacteroidota</taxon>
        <taxon>Sphingobacteriia</taxon>
        <taxon>Sphingobacteriales</taxon>
        <taxon>Sphingobacteriaceae</taxon>
        <taxon>Mucilaginibacter</taxon>
    </lineage>
</organism>
<accession>A0ABZ0TUY5</accession>
<protein>
    <submittedName>
        <fullName evidence="2">YhcH/YjgK/YiaL family protein</fullName>
    </submittedName>
</protein>